<accession>A0A2W5DIS2</accession>
<proteinExistence type="predicted"/>
<reference evidence="2 3" key="1">
    <citation type="submission" date="2017-08" db="EMBL/GenBank/DDBJ databases">
        <title>Infants hospitalized years apart are colonized by the same room-sourced microbial strains.</title>
        <authorList>
            <person name="Brooks B."/>
            <person name="Olm M.R."/>
            <person name="Firek B.A."/>
            <person name="Baker R."/>
            <person name="Thomas B.C."/>
            <person name="Morowitz M.J."/>
            <person name="Banfield J.F."/>
        </authorList>
    </citation>
    <scope>NUCLEOTIDE SEQUENCE [LARGE SCALE GENOMIC DNA]</scope>
    <source>
        <strain evidence="2">S2_012_000_R2_81</strain>
    </source>
</reference>
<protein>
    <recommendedName>
        <fullName evidence="4">DUF2589 domain-containing protein</fullName>
    </recommendedName>
</protein>
<evidence type="ECO:0008006" key="4">
    <source>
        <dbReference type="Google" id="ProtNLM"/>
    </source>
</evidence>
<feature type="compositionally biased region" description="Low complexity" evidence="1">
    <location>
        <begin position="230"/>
        <end position="243"/>
    </location>
</feature>
<feature type="region of interest" description="Disordered" evidence="1">
    <location>
        <begin position="222"/>
        <end position="243"/>
    </location>
</feature>
<dbReference type="EMBL" id="QFOD01000013">
    <property type="protein sequence ID" value="PZP30708.1"/>
    <property type="molecule type" value="Genomic_DNA"/>
</dbReference>
<gene>
    <name evidence="2" type="ORF">DI603_14385</name>
</gene>
<comment type="caution">
    <text evidence="2">The sequence shown here is derived from an EMBL/GenBank/DDBJ whole genome shotgun (WGS) entry which is preliminary data.</text>
</comment>
<dbReference type="InterPro" id="IPR024510">
    <property type="entry name" value="DUF2589"/>
</dbReference>
<sequence length="243" mass="25700">MPGESDNAADPASVRPGTPFRPGPAEEAVISLSQALLAPLDALAKAQVHAARSFLNFVLQIGYPHRSPDAPADGDDSMYSQKFQLEQTSTDAQGRPETRTLTLSLPTLALVPLQPLGIEAARYEVELVIRELQHHQQIQSSEAEALAREQMRAGASAPEELGAMPRPWYLVSEPISVRGTLSDPGGSAQREKAASIKVEVQLKSAPTPAGLAKLLSTMTQVSSLTETLHPTPGAAPGEPSSSS</sequence>
<name>A0A2W5DIS2_9BURK</name>
<evidence type="ECO:0000313" key="3">
    <source>
        <dbReference type="Proteomes" id="UP000249633"/>
    </source>
</evidence>
<feature type="region of interest" description="Disordered" evidence="1">
    <location>
        <begin position="1"/>
        <end position="26"/>
    </location>
</feature>
<organism evidence="2 3">
    <name type="scientific">Roseateles depolymerans</name>
    <dbReference type="NCBI Taxonomy" id="76731"/>
    <lineage>
        <taxon>Bacteria</taxon>
        <taxon>Pseudomonadati</taxon>
        <taxon>Pseudomonadota</taxon>
        <taxon>Betaproteobacteria</taxon>
        <taxon>Burkholderiales</taxon>
        <taxon>Sphaerotilaceae</taxon>
        <taxon>Roseateles</taxon>
    </lineage>
</organism>
<dbReference type="Proteomes" id="UP000249633">
    <property type="component" value="Unassembled WGS sequence"/>
</dbReference>
<evidence type="ECO:0000256" key="1">
    <source>
        <dbReference type="SAM" id="MobiDB-lite"/>
    </source>
</evidence>
<dbReference type="AlphaFoldDB" id="A0A2W5DIS2"/>
<dbReference type="Pfam" id="PF11655">
    <property type="entry name" value="DUF2589"/>
    <property type="match status" value="1"/>
</dbReference>
<evidence type="ECO:0000313" key="2">
    <source>
        <dbReference type="EMBL" id="PZP30708.1"/>
    </source>
</evidence>